<reference evidence="1 2" key="1">
    <citation type="submission" date="2020-01" db="EMBL/GenBank/DDBJ databases">
        <title>Insect and environment-associated Actinomycetes.</title>
        <authorList>
            <person name="Currrie C."/>
            <person name="Chevrette M."/>
            <person name="Carlson C."/>
            <person name="Stubbendieck R."/>
            <person name="Wendt-Pienkowski E."/>
        </authorList>
    </citation>
    <scope>NUCLEOTIDE SEQUENCE [LARGE SCALE GENOMIC DNA]</scope>
    <source>
        <strain evidence="1 2">SID7739</strain>
    </source>
</reference>
<dbReference type="EMBL" id="JAAGMQ010000581">
    <property type="protein sequence ID" value="NEC35305.1"/>
    <property type="molecule type" value="Genomic_DNA"/>
</dbReference>
<evidence type="ECO:0000313" key="2">
    <source>
        <dbReference type="Proteomes" id="UP000475666"/>
    </source>
</evidence>
<organism evidence="1 2">
    <name type="scientific">Streptomyces rubrogriseus</name>
    <dbReference type="NCBI Taxonomy" id="194673"/>
    <lineage>
        <taxon>Bacteria</taxon>
        <taxon>Bacillati</taxon>
        <taxon>Actinomycetota</taxon>
        <taxon>Actinomycetes</taxon>
        <taxon>Kitasatosporales</taxon>
        <taxon>Streptomycetaceae</taxon>
        <taxon>Streptomyces</taxon>
        <taxon>Streptomyces violaceoruber group</taxon>
    </lineage>
</organism>
<evidence type="ECO:0000313" key="1">
    <source>
        <dbReference type="EMBL" id="NEC35305.1"/>
    </source>
</evidence>
<proteinExistence type="predicted"/>
<sequence>MHAGDERVDAGHPPQHFVVRQCAVLAGTDRTGAALGEQGPGVGSCPLPRAAARWVAAICWRWTASAATEADVAPFTARGIAVVLADPLEETGRERPTPPDAA</sequence>
<dbReference type="Proteomes" id="UP000475666">
    <property type="component" value="Unassembled WGS sequence"/>
</dbReference>
<name>A0A6G3TFS9_9ACTN</name>
<protein>
    <submittedName>
        <fullName evidence="1">Uncharacterized protein</fullName>
    </submittedName>
</protein>
<comment type="caution">
    <text evidence="1">The sequence shown here is derived from an EMBL/GenBank/DDBJ whole genome shotgun (WGS) entry which is preliminary data.</text>
</comment>
<dbReference type="AlphaFoldDB" id="A0A6G3TFS9"/>
<accession>A0A6G3TFS9</accession>
<gene>
    <name evidence="1" type="ORF">G3I66_19370</name>
</gene>
<dbReference type="RefSeq" id="WP_164276058.1">
    <property type="nucleotide sequence ID" value="NZ_JAAGMQ010000581.1"/>
</dbReference>